<reference evidence="21 22" key="1">
    <citation type="journal article" name="Sci. Rep.">
        <title>Telomere-to-telomere assembled and centromere annotated genomes of the two main subspecies of the button mushroom Agaricus bisporus reveal especially polymorphic chromosome ends.</title>
        <authorList>
            <person name="Sonnenberg A.S.M."/>
            <person name="Sedaghat-Telgerd N."/>
            <person name="Lavrijssen B."/>
            <person name="Ohm R.A."/>
            <person name="Hendrickx P.M."/>
            <person name="Scholtmeijer K."/>
            <person name="Baars J.J.P."/>
            <person name="van Peer A."/>
        </authorList>
    </citation>
    <scope>NUCLEOTIDE SEQUENCE [LARGE SCALE GENOMIC DNA]</scope>
    <source>
        <strain evidence="21 22">H119_p4</strain>
    </source>
</reference>
<comment type="function">
    <text evidence="16">Glucanases play a role in cell expansion during growth, in cell-cell fusion during mating, and in spore release during sporulation. This enzyme may be involved in beta-glucan degradation. Active on laminarin and lichenan.</text>
</comment>
<dbReference type="InterPro" id="IPR000490">
    <property type="entry name" value="Glyco_hydro_17"/>
</dbReference>
<dbReference type="GO" id="GO:0005576">
    <property type="term" value="C:extracellular region"/>
    <property type="evidence" value="ECO:0007669"/>
    <property type="project" value="TreeGrafter"/>
</dbReference>
<keyword evidence="9" id="KW-0732">Signal</keyword>
<evidence type="ECO:0000256" key="8">
    <source>
        <dbReference type="ARBA" id="ARBA00022525"/>
    </source>
</evidence>
<keyword evidence="7" id="KW-0134">Cell wall</keyword>
<keyword evidence="6" id="KW-1003">Cell membrane</keyword>
<evidence type="ECO:0000256" key="1">
    <source>
        <dbReference type="ARBA" id="ARBA00000382"/>
    </source>
</evidence>
<dbReference type="PROSITE" id="PS00587">
    <property type="entry name" value="GLYCOSYL_HYDROL_F17"/>
    <property type="match status" value="1"/>
</dbReference>
<evidence type="ECO:0000256" key="15">
    <source>
        <dbReference type="ARBA" id="ARBA00023326"/>
    </source>
</evidence>
<evidence type="ECO:0000256" key="9">
    <source>
        <dbReference type="ARBA" id="ARBA00022729"/>
    </source>
</evidence>
<evidence type="ECO:0000256" key="6">
    <source>
        <dbReference type="ARBA" id="ARBA00022475"/>
    </source>
</evidence>
<evidence type="ECO:0000256" key="7">
    <source>
        <dbReference type="ARBA" id="ARBA00022512"/>
    </source>
</evidence>
<organism evidence="21 22">
    <name type="scientific">Agaricus bisporus var. burnettii</name>
    <dbReference type="NCBI Taxonomy" id="192524"/>
    <lineage>
        <taxon>Eukaryota</taxon>
        <taxon>Fungi</taxon>
        <taxon>Dikarya</taxon>
        <taxon>Basidiomycota</taxon>
        <taxon>Agaricomycotina</taxon>
        <taxon>Agaricomycetes</taxon>
        <taxon>Agaricomycetidae</taxon>
        <taxon>Agaricales</taxon>
        <taxon>Agaricineae</taxon>
        <taxon>Agaricaceae</taxon>
        <taxon>Agaricus</taxon>
    </lineage>
</organism>
<dbReference type="EC" id="3.2.1.39" evidence="5"/>
<dbReference type="InterPro" id="IPR017853">
    <property type="entry name" value="GH"/>
</dbReference>
<dbReference type="EMBL" id="JABXXO010000004">
    <property type="protein sequence ID" value="KAF7778451.1"/>
    <property type="molecule type" value="Genomic_DNA"/>
</dbReference>
<dbReference type="PANTHER" id="PTHR16631:SF17">
    <property type="entry name" value="GLUCAN ENDO-1,3-BETA-GLUCOSIDASE BTGC"/>
    <property type="match status" value="1"/>
</dbReference>
<protein>
    <recommendedName>
        <fullName evidence="5">glucan endo-1,3-beta-D-glucosidase</fullName>
        <ecNumber evidence="5">3.2.1.39</ecNumber>
    </recommendedName>
    <alternativeName>
        <fullName evidence="18">Endo-1,3-beta-glucanase btgC</fullName>
    </alternativeName>
    <alternativeName>
        <fullName evidence="17">Laminarinase btgC</fullName>
    </alternativeName>
</protein>
<evidence type="ECO:0000256" key="2">
    <source>
        <dbReference type="ARBA" id="ARBA00004191"/>
    </source>
</evidence>
<evidence type="ECO:0000256" key="19">
    <source>
        <dbReference type="RuleBase" id="RU004335"/>
    </source>
</evidence>
<dbReference type="GO" id="GO:0009986">
    <property type="term" value="C:cell surface"/>
    <property type="evidence" value="ECO:0007669"/>
    <property type="project" value="TreeGrafter"/>
</dbReference>
<keyword evidence="20" id="KW-0326">Glycosidase</keyword>
<dbReference type="PANTHER" id="PTHR16631">
    <property type="entry name" value="GLUCAN 1,3-BETA-GLUCOSIDASE"/>
    <property type="match status" value="1"/>
</dbReference>
<evidence type="ECO:0000256" key="12">
    <source>
        <dbReference type="ARBA" id="ARBA00023180"/>
    </source>
</evidence>
<accession>A0A8H7F5X1</accession>
<keyword evidence="14" id="KW-0961">Cell wall biogenesis/degradation</keyword>
<evidence type="ECO:0000256" key="11">
    <source>
        <dbReference type="ARBA" id="ARBA00023136"/>
    </source>
</evidence>
<evidence type="ECO:0000256" key="10">
    <source>
        <dbReference type="ARBA" id="ARBA00022801"/>
    </source>
</evidence>
<keyword evidence="15" id="KW-0624">Polysaccharide degradation</keyword>
<keyword evidence="11" id="KW-0472">Membrane</keyword>
<comment type="catalytic activity">
    <reaction evidence="1">
        <text>Hydrolysis of (1-&gt;3)-beta-D-glucosidic linkages in (1-&gt;3)-beta-D-glucans.</text>
        <dbReference type="EC" id="3.2.1.39"/>
    </reaction>
</comment>
<gene>
    <name evidence="21" type="ORF">Agabi119p4_2796</name>
</gene>
<evidence type="ECO:0000256" key="4">
    <source>
        <dbReference type="ARBA" id="ARBA00008773"/>
    </source>
</evidence>
<comment type="caution">
    <text evidence="21">The sequence shown here is derived from an EMBL/GenBank/DDBJ whole genome shotgun (WGS) entry which is preliminary data.</text>
</comment>
<evidence type="ECO:0000313" key="21">
    <source>
        <dbReference type="EMBL" id="KAF7778451.1"/>
    </source>
</evidence>
<evidence type="ECO:0000256" key="20">
    <source>
        <dbReference type="RuleBase" id="RU004336"/>
    </source>
</evidence>
<dbReference type="GO" id="GO:0071555">
    <property type="term" value="P:cell wall organization"/>
    <property type="evidence" value="ECO:0007669"/>
    <property type="project" value="UniProtKB-KW"/>
</dbReference>
<dbReference type="AlphaFoldDB" id="A0A8H7F5X1"/>
<keyword evidence="13" id="KW-0119">Carbohydrate metabolism</keyword>
<proteinExistence type="inferred from homology"/>
<evidence type="ECO:0000256" key="3">
    <source>
        <dbReference type="ARBA" id="ARBA00004401"/>
    </source>
</evidence>
<dbReference type="GO" id="GO:0000272">
    <property type="term" value="P:polysaccharide catabolic process"/>
    <property type="evidence" value="ECO:0007669"/>
    <property type="project" value="UniProtKB-KW"/>
</dbReference>
<dbReference type="Gene3D" id="3.20.20.80">
    <property type="entry name" value="Glycosidases"/>
    <property type="match status" value="2"/>
</dbReference>
<evidence type="ECO:0000256" key="5">
    <source>
        <dbReference type="ARBA" id="ARBA00012780"/>
    </source>
</evidence>
<evidence type="ECO:0000256" key="14">
    <source>
        <dbReference type="ARBA" id="ARBA00023316"/>
    </source>
</evidence>
<keyword evidence="12" id="KW-0325">Glycoprotein</keyword>
<evidence type="ECO:0000256" key="13">
    <source>
        <dbReference type="ARBA" id="ARBA00023277"/>
    </source>
</evidence>
<dbReference type="SUPFAM" id="SSF51445">
    <property type="entry name" value="(Trans)glycosidases"/>
    <property type="match status" value="1"/>
</dbReference>
<dbReference type="InterPro" id="IPR050732">
    <property type="entry name" value="Beta-glucan_modifiers"/>
</dbReference>
<dbReference type="Proteomes" id="UP000629468">
    <property type="component" value="Unassembled WGS sequence"/>
</dbReference>
<dbReference type="GO" id="GO:0042973">
    <property type="term" value="F:glucan endo-1,3-beta-D-glucosidase activity"/>
    <property type="evidence" value="ECO:0007669"/>
    <property type="project" value="UniProtKB-EC"/>
</dbReference>
<comment type="subcellular location">
    <subcellularLocation>
        <location evidence="3">Cell membrane</location>
        <topology evidence="3">Single-pass type II membrane protein</topology>
    </subcellularLocation>
    <subcellularLocation>
        <location evidence="2">Secreted</location>
        <location evidence="2">Cell wall</location>
    </subcellularLocation>
</comment>
<dbReference type="GO" id="GO:0005886">
    <property type="term" value="C:plasma membrane"/>
    <property type="evidence" value="ECO:0007669"/>
    <property type="project" value="UniProtKB-SubCell"/>
</dbReference>
<evidence type="ECO:0000256" key="17">
    <source>
        <dbReference type="ARBA" id="ARBA00042373"/>
    </source>
</evidence>
<keyword evidence="8" id="KW-0964">Secreted</keyword>
<dbReference type="Pfam" id="PF00332">
    <property type="entry name" value="Glyco_hydro_17"/>
    <property type="match status" value="1"/>
</dbReference>
<keyword evidence="10 20" id="KW-0378">Hydrolase</keyword>
<sequence>MTKIYAYKSESPRMKLSIYSILALAFLSLDVRAVNNFAGITASNSAENGGTYTCRTQDQWNALFNNANDTGFKAVRILGFDCDALTLASNAAASVGMQILAGIYFNGPVAAANGQIDTDVLTFQNAVKTFGADRYVGLTVGNENSDSPENIMIKVGQVRDILRGAGINTPVSTVHTWVAILNNNLFCNGDFVAANAHAYYDYNTPADQTGNWLIHNVVPMLRNTCPNKQIIITESGWPSAGNINGAALPSLENEASSLLNLNCACRDDRSVTVFAFEYDNSLWKGTDVERSFGLFDNDIPKLEYNGDILAHC</sequence>
<dbReference type="GO" id="GO:0009277">
    <property type="term" value="C:fungal-type cell wall"/>
    <property type="evidence" value="ECO:0007669"/>
    <property type="project" value="TreeGrafter"/>
</dbReference>
<evidence type="ECO:0000256" key="16">
    <source>
        <dbReference type="ARBA" id="ARBA00037649"/>
    </source>
</evidence>
<evidence type="ECO:0000313" key="22">
    <source>
        <dbReference type="Proteomes" id="UP000629468"/>
    </source>
</evidence>
<name>A0A8H7F5X1_AGABI</name>
<comment type="similarity">
    <text evidence="4 19">Belongs to the glycosyl hydrolase 17 family.</text>
</comment>
<evidence type="ECO:0000256" key="18">
    <source>
        <dbReference type="ARBA" id="ARBA00043078"/>
    </source>
</evidence>